<name>A0A5B7HU81_PORTR</name>
<organism evidence="1 2">
    <name type="scientific">Portunus trituberculatus</name>
    <name type="common">Swimming crab</name>
    <name type="synonym">Neptunus trituberculatus</name>
    <dbReference type="NCBI Taxonomy" id="210409"/>
    <lineage>
        <taxon>Eukaryota</taxon>
        <taxon>Metazoa</taxon>
        <taxon>Ecdysozoa</taxon>
        <taxon>Arthropoda</taxon>
        <taxon>Crustacea</taxon>
        <taxon>Multicrustacea</taxon>
        <taxon>Malacostraca</taxon>
        <taxon>Eumalacostraca</taxon>
        <taxon>Eucarida</taxon>
        <taxon>Decapoda</taxon>
        <taxon>Pleocyemata</taxon>
        <taxon>Brachyura</taxon>
        <taxon>Eubrachyura</taxon>
        <taxon>Portunoidea</taxon>
        <taxon>Portunidae</taxon>
        <taxon>Portuninae</taxon>
        <taxon>Portunus</taxon>
    </lineage>
</organism>
<evidence type="ECO:0000313" key="2">
    <source>
        <dbReference type="Proteomes" id="UP000324222"/>
    </source>
</evidence>
<comment type="caution">
    <text evidence="1">The sequence shown here is derived from an EMBL/GenBank/DDBJ whole genome shotgun (WGS) entry which is preliminary data.</text>
</comment>
<keyword evidence="2" id="KW-1185">Reference proteome</keyword>
<proteinExistence type="predicted"/>
<protein>
    <submittedName>
        <fullName evidence="1">Uncharacterized protein</fullName>
    </submittedName>
</protein>
<accession>A0A5B7HU81</accession>
<reference evidence="1 2" key="1">
    <citation type="submission" date="2019-05" db="EMBL/GenBank/DDBJ databases">
        <title>Another draft genome of Portunus trituberculatus and its Hox gene families provides insights of decapod evolution.</title>
        <authorList>
            <person name="Jeong J.-H."/>
            <person name="Song I."/>
            <person name="Kim S."/>
            <person name="Choi T."/>
            <person name="Kim D."/>
            <person name="Ryu S."/>
            <person name="Kim W."/>
        </authorList>
    </citation>
    <scope>NUCLEOTIDE SEQUENCE [LARGE SCALE GENOMIC DNA]</scope>
    <source>
        <tissue evidence="1">Muscle</tissue>
    </source>
</reference>
<dbReference type="EMBL" id="VSRR010040038">
    <property type="protein sequence ID" value="MPC74942.1"/>
    <property type="molecule type" value="Genomic_DNA"/>
</dbReference>
<gene>
    <name evidence="1" type="ORF">E2C01_069325</name>
</gene>
<dbReference type="AlphaFoldDB" id="A0A5B7HU81"/>
<dbReference type="Proteomes" id="UP000324222">
    <property type="component" value="Unassembled WGS sequence"/>
</dbReference>
<evidence type="ECO:0000313" key="1">
    <source>
        <dbReference type="EMBL" id="MPC74942.1"/>
    </source>
</evidence>
<sequence length="77" mass="8917">MWLRRLREYKKNKSVTTVGVGDGTSDPPPPHSFLSPSPLFLLSLLLFQQLLLLKWSPLHYGDVRLWKILRFTLVLGK</sequence>